<dbReference type="AlphaFoldDB" id="A0A1L3MFV5"/>
<proteinExistence type="predicted"/>
<dbReference type="SUPFAM" id="SSF54197">
    <property type="entry name" value="HIT-like"/>
    <property type="match status" value="1"/>
</dbReference>
<evidence type="ECO:0000313" key="2">
    <source>
        <dbReference type="Proteomes" id="UP000182938"/>
    </source>
</evidence>
<evidence type="ECO:0008006" key="3">
    <source>
        <dbReference type="Google" id="ProtNLM"/>
    </source>
</evidence>
<keyword evidence="2" id="KW-1185">Reference proteome</keyword>
<dbReference type="RefSeq" id="WP_072624388.1">
    <property type="nucleotide sequence ID" value="NZ_CP013290.1"/>
</dbReference>
<dbReference type="Proteomes" id="UP000182938">
    <property type="component" value="Chromosome"/>
</dbReference>
<sequence length="198" mass="22303">MPQSAEEIYELTRARTDVPDLGFVEWPAFPWVADGSRIVAKELDPPTDVDRVRDGEGGRDCWRCDHPDEGVVWSNERWVLSADREGRGGLLALWLQTREHMDFGDMDEDLAGEWGRLVHRLHNAMLALPNAGRVHLGKWGDGSAHLHTLAMVRPARLPQVIGSFAVEWDDILPPVPEEVWQREVDEVVAVMANAEAWG</sequence>
<gene>
    <name evidence="1" type="ORF">ASJ30_06455</name>
</gene>
<dbReference type="Gene3D" id="3.30.428.10">
    <property type="entry name" value="HIT-like"/>
    <property type="match status" value="1"/>
</dbReference>
<evidence type="ECO:0000313" key="1">
    <source>
        <dbReference type="EMBL" id="APH01230.1"/>
    </source>
</evidence>
<protein>
    <recommendedName>
        <fullName evidence="3">Diadenosine tetraphosphate (Ap4A) hydrolase</fullName>
    </recommendedName>
</protein>
<dbReference type="KEGG" id="jte:ASJ30_06455"/>
<dbReference type="InterPro" id="IPR036265">
    <property type="entry name" value="HIT-like_sf"/>
</dbReference>
<reference evidence="1 2" key="1">
    <citation type="submission" date="2015-11" db="EMBL/GenBank/DDBJ databases">
        <authorList>
            <person name="Zhang Y."/>
            <person name="Guo Z."/>
        </authorList>
    </citation>
    <scope>NUCLEOTIDE SEQUENCE [LARGE SCALE GENOMIC DNA]</scope>
    <source>
        <strain evidence="1 2">YFY001</strain>
    </source>
</reference>
<accession>A0A1L3MFV5</accession>
<name>A0A1L3MFV5_9MICO</name>
<organism evidence="1 2">
    <name type="scientific">Janibacter indicus</name>
    <dbReference type="NCBI Taxonomy" id="857417"/>
    <lineage>
        <taxon>Bacteria</taxon>
        <taxon>Bacillati</taxon>
        <taxon>Actinomycetota</taxon>
        <taxon>Actinomycetes</taxon>
        <taxon>Micrococcales</taxon>
        <taxon>Intrasporangiaceae</taxon>
        <taxon>Janibacter</taxon>
    </lineage>
</organism>
<dbReference type="EMBL" id="CP013290">
    <property type="protein sequence ID" value="APH01230.1"/>
    <property type="molecule type" value="Genomic_DNA"/>
</dbReference>